<dbReference type="SMART" id="SM00905">
    <property type="entry name" value="FolB"/>
    <property type="match status" value="1"/>
</dbReference>
<dbReference type="EC" id="4.1.2.25" evidence="4"/>
<sequence length="118" mass="13048">MTDIIFIDNIPTQSVIGIHDFEKAAPQKLIISVQLETCIRAAAASDSIKDALDYDAISRFIDTFARRTNVQLLESFAERLVAELFANFALTGVHLRIQKPGAITLTQQVGVAIYRKAN</sequence>
<dbReference type="Pfam" id="PF02152">
    <property type="entry name" value="FolB"/>
    <property type="match status" value="1"/>
</dbReference>
<evidence type="ECO:0000256" key="6">
    <source>
        <dbReference type="ARBA" id="ARBA00023239"/>
    </source>
</evidence>
<comment type="pathway">
    <text evidence="2">Cofactor biosynthesis; tetrahydrofolate biosynthesis; 2-amino-4-hydroxy-6-hydroxymethyl-7,8-dihydropteridine diphosphate from 7,8-dihydroneopterin triphosphate: step 3/4.</text>
</comment>
<dbReference type="NCBIfam" id="TIGR00526">
    <property type="entry name" value="folB_dom"/>
    <property type="match status" value="1"/>
</dbReference>
<evidence type="ECO:0000313" key="10">
    <source>
        <dbReference type="Proteomes" id="UP000471298"/>
    </source>
</evidence>
<dbReference type="SUPFAM" id="SSF55620">
    <property type="entry name" value="Tetrahydrobiopterin biosynthesis enzymes-like"/>
    <property type="match status" value="1"/>
</dbReference>
<name>A0A6N7EV71_9GAMM</name>
<dbReference type="InterPro" id="IPR043133">
    <property type="entry name" value="GTP-CH-I_C/QueF"/>
</dbReference>
<evidence type="ECO:0000256" key="4">
    <source>
        <dbReference type="ARBA" id="ARBA00013043"/>
    </source>
</evidence>
<evidence type="ECO:0000256" key="3">
    <source>
        <dbReference type="ARBA" id="ARBA00005708"/>
    </source>
</evidence>
<organism evidence="9 10">
    <name type="scientific">Ostreibacterium oceani</name>
    <dbReference type="NCBI Taxonomy" id="2654998"/>
    <lineage>
        <taxon>Bacteria</taxon>
        <taxon>Pseudomonadati</taxon>
        <taxon>Pseudomonadota</taxon>
        <taxon>Gammaproteobacteria</taxon>
        <taxon>Cardiobacteriales</taxon>
        <taxon>Ostreibacteriaceae</taxon>
        <taxon>Ostreibacterium</taxon>
    </lineage>
</organism>
<dbReference type="AlphaFoldDB" id="A0A6N7EV71"/>
<evidence type="ECO:0000313" key="9">
    <source>
        <dbReference type="EMBL" id="MPV86461.1"/>
    </source>
</evidence>
<keyword evidence="5" id="KW-0289">Folate biosynthesis</keyword>
<dbReference type="EMBL" id="WHNW01000007">
    <property type="protein sequence ID" value="MPV86461.1"/>
    <property type="molecule type" value="Genomic_DNA"/>
</dbReference>
<dbReference type="InParanoid" id="A0A6N7EV71"/>
<keyword evidence="6" id="KW-0456">Lyase</keyword>
<evidence type="ECO:0000259" key="8">
    <source>
        <dbReference type="SMART" id="SM00905"/>
    </source>
</evidence>
<feature type="domain" description="Dihydroneopterin aldolase/epimerase" evidence="8">
    <location>
        <begin position="5"/>
        <end position="115"/>
    </location>
</feature>
<reference evidence="9 10" key="1">
    <citation type="submission" date="2019-10" db="EMBL/GenBank/DDBJ databases">
        <title>Cardiobacteriales fam. a chemoheterotrophic member of the order Cardiobacteriales, and proposal of Cardiobacteriales fam. nov.</title>
        <authorList>
            <person name="Wang C."/>
        </authorList>
    </citation>
    <scope>NUCLEOTIDE SEQUENCE [LARGE SCALE GENOMIC DNA]</scope>
    <source>
        <strain evidence="9 10">ML27</strain>
    </source>
</reference>
<dbReference type="FunCoup" id="A0A6N7EV71">
    <property type="interactions" value="337"/>
</dbReference>
<evidence type="ECO:0000256" key="1">
    <source>
        <dbReference type="ARBA" id="ARBA00001353"/>
    </source>
</evidence>
<dbReference type="PANTHER" id="PTHR42844">
    <property type="entry name" value="DIHYDRONEOPTERIN ALDOLASE 1-RELATED"/>
    <property type="match status" value="1"/>
</dbReference>
<dbReference type="Gene3D" id="3.30.1130.10">
    <property type="match status" value="1"/>
</dbReference>
<dbReference type="PANTHER" id="PTHR42844:SF1">
    <property type="entry name" value="DIHYDRONEOPTERIN ALDOLASE 1-RELATED"/>
    <property type="match status" value="1"/>
</dbReference>
<dbReference type="GO" id="GO:0004150">
    <property type="term" value="F:dihydroneopterin aldolase activity"/>
    <property type="evidence" value="ECO:0007669"/>
    <property type="project" value="UniProtKB-EC"/>
</dbReference>
<dbReference type="InterPro" id="IPR006157">
    <property type="entry name" value="FolB_dom"/>
</dbReference>
<keyword evidence="10" id="KW-1185">Reference proteome</keyword>
<proteinExistence type="inferred from homology"/>
<accession>A0A6N7EV71</accession>
<evidence type="ECO:0000256" key="7">
    <source>
        <dbReference type="ARBA" id="ARBA00032903"/>
    </source>
</evidence>
<comment type="caution">
    <text evidence="9">The sequence shown here is derived from an EMBL/GenBank/DDBJ whole genome shotgun (WGS) entry which is preliminary data.</text>
</comment>
<evidence type="ECO:0000256" key="2">
    <source>
        <dbReference type="ARBA" id="ARBA00005013"/>
    </source>
</evidence>
<gene>
    <name evidence="9" type="ORF">GCU85_06920</name>
</gene>
<comment type="catalytic activity">
    <reaction evidence="1">
        <text>7,8-dihydroneopterin = 6-hydroxymethyl-7,8-dihydropterin + glycolaldehyde</text>
        <dbReference type="Rhea" id="RHEA:10540"/>
        <dbReference type="ChEBI" id="CHEBI:17001"/>
        <dbReference type="ChEBI" id="CHEBI:17071"/>
        <dbReference type="ChEBI" id="CHEBI:44841"/>
        <dbReference type="EC" id="4.1.2.25"/>
    </reaction>
</comment>
<protein>
    <recommendedName>
        <fullName evidence="4">dihydroneopterin aldolase</fullName>
        <ecNumber evidence="4">4.1.2.25</ecNumber>
    </recommendedName>
    <alternativeName>
        <fullName evidence="7">7,8-dihydroneopterin aldolase</fullName>
    </alternativeName>
</protein>
<comment type="similarity">
    <text evidence="3">Belongs to the DHNA family.</text>
</comment>
<dbReference type="RefSeq" id="WP_152810454.1">
    <property type="nucleotide sequence ID" value="NZ_WHNW01000007.1"/>
</dbReference>
<evidence type="ECO:0000256" key="5">
    <source>
        <dbReference type="ARBA" id="ARBA00022909"/>
    </source>
</evidence>
<dbReference type="InterPro" id="IPR006156">
    <property type="entry name" value="Dihydroneopterin_aldolase"/>
</dbReference>
<dbReference type="GO" id="GO:0046656">
    <property type="term" value="P:folic acid biosynthetic process"/>
    <property type="evidence" value="ECO:0007669"/>
    <property type="project" value="UniProtKB-KW"/>
</dbReference>
<dbReference type="Proteomes" id="UP000471298">
    <property type="component" value="Unassembled WGS sequence"/>
</dbReference>
<dbReference type="GO" id="GO:0005737">
    <property type="term" value="C:cytoplasm"/>
    <property type="evidence" value="ECO:0007669"/>
    <property type="project" value="TreeGrafter"/>
</dbReference>